<dbReference type="Pfam" id="PF00089">
    <property type="entry name" value="Trypsin"/>
    <property type="match status" value="1"/>
</dbReference>
<evidence type="ECO:0000256" key="6">
    <source>
        <dbReference type="SAM" id="SignalP"/>
    </source>
</evidence>
<dbReference type="SUPFAM" id="SSF50494">
    <property type="entry name" value="Trypsin-like serine proteases"/>
    <property type="match status" value="1"/>
</dbReference>
<dbReference type="Gene3D" id="2.40.10.10">
    <property type="entry name" value="Trypsin-like serine proteases"/>
    <property type="match status" value="1"/>
</dbReference>
<dbReference type="PANTHER" id="PTHR24252">
    <property type="entry name" value="ACROSIN-RELATED"/>
    <property type="match status" value="1"/>
</dbReference>
<dbReference type="CDD" id="cd00190">
    <property type="entry name" value="Tryp_SPc"/>
    <property type="match status" value="1"/>
</dbReference>
<dbReference type="PRINTS" id="PR00722">
    <property type="entry name" value="CHYMOTRYPSIN"/>
</dbReference>
<dbReference type="AlphaFoldDB" id="D2CM52"/>
<evidence type="ECO:0000313" key="8">
    <source>
        <dbReference type="EMBL" id="ABZ79474.1"/>
    </source>
</evidence>
<dbReference type="MEROPS" id="S01.492"/>
<dbReference type="EMBL" id="EU287465">
    <property type="protein sequence ID" value="ABZ79474.1"/>
    <property type="molecule type" value="mRNA"/>
</dbReference>
<sequence length="315" mass="34871">MKFLFGLALLIGLAASRPDDRSYLTYQMSPEIDSDEVGQFRGSKLTNCTCGTTNKASGRIVGGKETLPNEYPFMVGLGLVTPVRMVVDEILCGAALLTEYHAITAAHCTFLNHQVYLALTVGDHDQTNRNKPEYHRVYLVDKIIEHEGWNERTVEHDIAILVTKERMQLSQHARPICLPNRQPNIVGQHVKVAGWGKTAFQGHTSPVLLKVSLKVIDIKFCNEQYPHQLTTKTVPTQLCTYSYMRDSCQQDSGGPVFWADPESNRYTLVGIVSFGAGCASTMPGVNTDVYAYSDWIQETVNNNSPQAVATCAKIG</sequence>
<comment type="subcellular location">
    <subcellularLocation>
        <location evidence="1">Secreted</location>
    </subcellularLocation>
</comment>
<dbReference type="GO" id="GO:0005576">
    <property type="term" value="C:extracellular region"/>
    <property type="evidence" value="ECO:0007669"/>
    <property type="project" value="UniProtKB-SubCell"/>
</dbReference>
<evidence type="ECO:0000256" key="2">
    <source>
        <dbReference type="ARBA" id="ARBA00022525"/>
    </source>
</evidence>
<dbReference type="FunFam" id="2.40.10.10:FF:000068">
    <property type="entry name" value="transmembrane protease serine 2"/>
    <property type="match status" value="1"/>
</dbReference>
<proteinExistence type="evidence at transcript level"/>
<evidence type="ECO:0000259" key="7">
    <source>
        <dbReference type="PROSITE" id="PS50240"/>
    </source>
</evidence>
<keyword evidence="5" id="KW-0325">Glycoprotein</keyword>
<keyword evidence="8" id="KW-0645">Protease</keyword>
<evidence type="ECO:0000256" key="5">
    <source>
        <dbReference type="ARBA" id="ARBA00023180"/>
    </source>
</evidence>
<protein>
    <submittedName>
        <fullName evidence="8">Trypsin-like protease</fullName>
    </submittedName>
</protein>
<keyword evidence="3 6" id="KW-0732">Signal</keyword>
<accession>D2CM52</accession>
<evidence type="ECO:0000256" key="4">
    <source>
        <dbReference type="ARBA" id="ARBA00023157"/>
    </source>
</evidence>
<dbReference type="SMART" id="SM00020">
    <property type="entry name" value="Tryp_SPc"/>
    <property type="match status" value="1"/>
</dbReference>
<feature type="chain" id="PRO_5003029967" evidence="6">
    <location>
        <begin position="17"/>
        <end position="315"/>
    </location>
</feature>
<dbReference type="PROSITE" id="PS00134">
    <property type="entry name" value="TRYPSIN_HIS"/>
    <property type="match status" value="1"/>
</dbReference>
<name>D2CM52_9HEMI</name>
<dbReference type="InterPro" id="IPR009003">
    <property type="entry name" value="Peptidase_S1_PA"/>
</dbReference>
<evidence type="ECO:0000256" key="1">
    <source>
        <dbReference type="ARBA" id="ARBA00004613"/>
    </source>
</evidence>
<dbReference type="InterPro" id="IPR018114">
    <property type="entry name" value="TRYPSIN_HIS"/>
</dbReference>
<dbReference type="FunFam" id="2.40.10.10:FF:000054">
    <property type="entry name" value="Complement C1r subcomponent"/>
    <property type="match status" value="1"/>
</dbReference>
<evidence type="ECO:0000256" key="3">
    <source>
        <dbReference type="ARBA" id="ARBA00022729"/>
    </source>
</evidence>
<feature type="domain" description="Peptidase S1" evidence="7">
    <location>
        <begin position="60"/>
        <end position="301"/>
    </location>
</feature>
<organism evidence="8">
    <name type="scientific">Muljarus japonicus</name>
    <dbReference type="NCBI Taxonomy" id="501591"/>
    <lineage>
        <taxon>Eukaryota</taxon>
        <taxon>Metazoa</taxon>
        <taxon>Ecdysozoa</taxon>
        <taxon>Arthropoda</taxon>
        <taxon>Hexapoda</taxon>
        <taxon>Insecta</taxon>
        <taxon>Pterygota</taxon>
        <taxon>Neoptera</taxon>
        <taxon>Paraneoptera</taxon>
        <taxon>Hemiptera</taxon>
        <taxon>Heteroptera</taxon>
        <taxon>Panheteroptera</taxon>
        <taxon>Nepomorpha</taxon>
        <taxon>Belostomatidae</taxon>
        <taxon>Muljarus</taxon>
    </lineage>
</organism>
<keyword evidence="4" id="KW-1015">Disulfide bond</keyword>
<dbReference type="PROSITE" id="PS50240">
    <property type="entry name" value="TRYPSIN_DOM"/>
    <property type="match status" value="1"/>
</dbReference>
<dbReference type="InterPro" id="IPR001254">
    <property type="entry name" value="Trypsin_dom"/>
</dbReference>
<reference evidence="8" key="1">
    <citation type="submission" date="2016-12" db="EMBL/GenBank/DDBJ databases">
        <title>cDNA cloning of Muljarus japonicus (Vuillefroy) trypsin-like protease.</title>
        <authorList>
            <person name="Park K."/>
        </authorList>
    </citation>
    <scope>NUCLEOTIDE SEQUENCE</scope>
</reference>
<dbReference type="GO" id="GO:0004252">
    <property type="term" value="F:serine-type endopeptidase activity"/>
    <property type="evidence" value="ECO:0007669"/>
    <property type="project" value="InterPro"/>
</dbReference>
<dbReference type="InterPro" id="IPR001314">
    <property type="entry name" value="Peptidase_S1A"/>
</dbReference>
<feature type="signal peptide" evidence="6">
    <location>
        <begin position="1"/>
        <end position="16"/>
    </location>
</feature>
<keyword evidence="2" id="KW-0964">Secreted</keyword>
<dbReference type="InterPro" id="IPR043504">
    <property type="entry name" value="Peptidase_S1_PA_chymotrypsin"/>
</dbReference>
<dbReference type="PANTHER" id="PTHR24252:SF7">
    <property type="entry name" value="HYALIN"/>
    <property type="match status" value="1"/>
</dbReference>
<keyword evidence="8" id="KW-0378">Hydrolase</keyword>
<dbReference type="GO" id="GO:0006508">
    <property type="term" value="P:proteolysis"/>
    <property type="evidence" value="ECO:0007669"/>
    <property type="project" value="UniProtKB-KW"/>
</dbReference>